<name>A0A942TS39_9BACI</name>
<evidence type="ECO:0000313" key="3">
    <source>
        <dbReference type="EMBL" id="MBS4201856.1"/>
    </source>
</evidence>
<comment type="caution">
    <text evidence="3">The sequence shown here is derived from an EMBL/GenBank/DDBJ whole genome shotgun (WGS) entry which is preliminary data.</text>
</comment>
<feature type="domain" description="DUF4064" evidence="2">
    <location>
        <begin position="2"/>
        <end position="84"/>
    </location>
</feature>
<proteinExistence type="predicted"/>
<organism evidence="3 4">
    <name type="scientific">Lederbergia citrisecunda</name>
    <dbReference type="NCBI Taxonomy" id="2833583"/>
    <lineage>
        <taxon>Bacteria</taxon>
        <taxon>Bacillati</taxon>
        <taxon>Bacillota</taxon>
        <taxon>Bacilli</taxon>
        <taxon>Bacillales</taxon>
        <taxon>Bacillaceae</taxon>
        <taxon>Lederbergia</taxon>
    </lineage>
</organism>
<dbReference type="EMBL" id="JAGYPJ010000001">
    <property type="protein sequence ID" value="MBS4201856.1"/>
    <property type="molecule type" value="Genomic_DNA"/>
</dbReference>
<dbReference type="Proteomes" id="UP000682713">
    <property type="component" value="Unassembled WGS sequence"/>
</dbReference>
<dbReference type="RefSeq" id="WP_213112287.1">
    <property type="nucleotide sequence ID" value="NZ_JAGYPJ010000001.1"/>
</dbReference>
<dbReference type="AlphaFoldDB" id="A0A942TS39"/>
<evidence type="ECO:0000313" key="4">
    <source>
        <dbReference type="Proteomes" id="UP000682713"/>
    </source>
</evidence>
<keyword evidence="1" id="KW-0472">Membrane</keyword>
<gene>
    <name evidence="3" type="ORF">KHA93_19815</name>
</gene>
<accession>A0A942TS39</accession>
<dbReference type="InterPro" id="IPR025273">
    <property type="entry name" value="DUF4064"/>
</dbReference>
<feature type="transmembrane region" description="Helical" evidence="1">
    <location>
        <begin position="42"/>
        <end position="63"/>
    </location>
</feature>
<feature type="transmembrane region" description="Helical" evidence="1">
    <location>
        <begin position="75"/>
        <end position="102"/>
    </location>
</feature>
<evidence type="ECO:0000256" key="1">
    <source>
        <dbReference type="SAM" id="Phobius"/>
    </source>
</evidence>
<keyword evidence="1" id="KW-0812">Transmembrane</keyword>
<reference evidence="3 4" key="1">
    <citation type="submission" date="2021-05" db="EMBL/GenBank/DDBJ databases">
        <title>Novel Bacillus species.</title>
        <authorList>
            <person name="Liu G."/>
        </authorList>
    </citation>
    <scope>NUCLEOTIDE SEQUENCE [LARGE SCALE GENOMIC DNA]</scope>
    <source>
        <strain evidence="3 4">FJAT-49732</strain>
    </source>
</reference>
<evidence type="ECO:0000259" key="2">
    <source>
        <dbReference type="Pfam" id="PF13273"/>
    </source>
</evidence>
<keyword evidence="4" id="KW-1185">Reference proteome</keyword>
<protein>
    <submittedName>
        <fullName evidence="3">DUF4064 domain-containing protein</fullName>
    </submittedName>
</protein>
<dbReference type="Pfam" id="PF13273">
    <property type="entry name" value="DUF4064"/>
    <property type="match status" value="1"/>
</dbReference>
<feature type="transmembrane region" description="Helical" evidence="1">
    <location>
        <begin position="7"/>
        <end position="30"/>
    </location>
</feature>
<keyword evidence="1" id="KW-1133">Transmembrane helix</keyword>
<sequence>MKRTTEFVLGLLGGIFGFIGAIMALLIGGVDAAISNSGESDIIGLGWAAIILSIVGIVGSAMVKGKPKVGGILMLIAAIGGIISISLFYLLPCVLLLIAGLMGVFRKDKSKNIGVEA</sequence>